<dbReference type="Proteomes" id="UP001319180">
    <property type="component" value="Unassembled WGS sequence"/>
</dbReference>
<evidence type="ECO:0000256" key="2">
    <source>
        <dbReference type="ARBA" id="ARBA00022741"/>
    </source>
</evidence>
<dbReference type="SUPFAM" id="SSF52540">
    <property type="entry name" value="P-loop containing nucleoside triphosphate hydrolases"/>
    <property type="match status" value="1"/>
</dbReference>
<dbReference type="PANTHER" id="PTHR42939">
    <property type="entry name" value="ABC TRANSPORTER ATP-BINDING PROTEIN ALBC-RELATED"/>
    <property type="match status" value="1"/>
</dbReference>
<comment type="caution">
    <text evidence="5">The sequence shown here is derived from an EMBL/GenBank/DDBJ whole genome shotgun (WGS) entry which is preliminary data.</text>
</comment>
<dbReference type="Pfam" id="PF00005">
    <property type="entry name" value="ABC_tran"/>
    <property type="match status" value="1"/>
</dbReference>
<dbReference type="InterPro" id="IPR003439">
    <property type="entry name" value="ABC_transporter-like_ATP-bd"/>
</dbReference>
<dbReference type="InterPro" id="IPR017871">
    <property type="entry name" value="ABC_transporter-like_CS"/>
</dbReference>
<evidence type="ECO:0000256" key="3">
    <source>
        <dbReference type="ARBA" id="ARBA00022840"/>
    </source>
</evidence>
<dbReference type="InterPro" id="IPR051782">
    <property type="entry name" value="ABC_Transporter_VariousFunc"/>
</dbReference>
<evidence type="ECO:0000313" key="6">
    <source>
        <dbReference type="Proteomes" id="UP001319180"/>
    </source>
</evidence>
<dbReference type="EMBL" id="JAHESC010000024">
    <property type="protein sequence ID" value="MBT1688224.1"/>
    <property type="molecule type" value="Genomic_DNA"/>
</dbReference>
<dbReference type="Gene3D" id="3.40.50.300">
    <property type="entry name" value="P-loop containing nucleotide triphosphate hydrolases"/>
    <property type="match status" value="1"/>
</dbReference>
<protein>
    <submittedName>
        <fullName evidence="5">ABC transporter ATP-binding protein</fullName>
    </submittedName>
</protein>
<dbReference type="InterPro" id="IPR027417">
    <property type="entry name" value="P-loop_NTPase"/>
</dbReference>
<dbReference type="AlphaFoldDB" id="A0AAP2DAL6"/>
<dbReference type="GO" id="GO:0016887">
    <property type="term" value="F:ATP hydrolysis activity"/>
    <property type="evidence" value="ECO:0007669"/>
    <property type="project" value="InterPro"/>
</dbReference>
<keyword evidence="6" id="KW-1185">Reference proteome</keyword>
<evidence type="ECO:0000313" key="5">
    <source>
        <dbReference type="EMBL" id="MBT1688224.1"/>
    </source>
</evidence>
<proteinExistence type="predicted"/>
<keyword evidence="1" id="KW-0813">Transport</keyword>
<organism evidence="5 6">
    <name type="scientific">Dawidia soli</name>
    <dbReference type="NCBI Taxonomy" id="2782352"/>
    <lineage>
        <taxon>Bacteria</taxon>
        <taxon>Pseudomonadati</taxon>
        <taxon>Bacteroidota</taxon>
        <taxon>Cytophagia</taxon>
        <taxon>Cytophagales</taxon>
        <taxon>Chryseotaleaceae</taxon>
        <taxon>Dawidia</taxon>
    </lineage>
</organism>
<feature type="domain" description="ABC transporter" evidence="4">
    <location>
        <begin position="2"/>
        <end position="210"/>
    </location>
</feature>
<accession>A0AAP2DAL6</accession>
<evidence type="ECO:0000259" key="4">
    <source>
        <dbReference type="PROSITE" id="PS50893"/>
    </source>
</evidence>
<keyword evidence="2" id="KW-0547">Nucleotide-binding</keyword>
<reference evidence="5 6" key="1">
    <citation type="submission" date="2021-05" db="EMBL/GenBank/DDBJ databases">
        <title>A Polyphasic approach of four new species of the genus Ohtaekwangia: Ohtaekwangia histidinii sp. nov., Ohtaekwangia cretensis sp. nov., Ohtaekwangia indiensis sp. nov., Ohtaekwangia reichenbachii sp. nov. from diverse environment.</title>
        <authorList>
            <person name="Octaviana S."/>
        </authorList>
    </citation>
    <scope>NUCLEOTIDE SEQUENCE [LARGE SCALE GENOMIC DNA]</scope>
    <source>
        <strain evidence="5 6">PWU37</strain>
    </source>
</reference>
<name>A0AAP2DAL6_9BACT</name>
<dbReference type="PROSITE" id="PS50893">
    <property type="entry name" value="ABC_TRANSPORTER_2"/>
    <property type="match status" value="1"/>
</dbReference>
<dbReference type="PANTHER" id="PTHR42939:SF1">
    <property type="entry name" value="ABC TRANSPORTER ATP-BINDING PROTEIN ALBC-RELATED"/>
    <property type="match status" value="1"/>
</dbReference>
<dbReference type="RefSeq" id="WP_254091451.1">
    <property type="nucleotide sequence ID" value="NZ_JAHESC010000024.1"/>
</dbReference>
<dbReference type="PROSITE" id="PS00211">
    <property type="entry name" value="ABC_TRANSPORTER_1"/>
    <property type="match status" value="1"/>
</dbReference>
<keyword evidence="3 5" id="KW-0067">ATP-binding</keyword>
<gene>
    <name evidence="5" type="ORF">KK078_16760</name>
</gene>
<dbReference type="GO" id="GO:0005524">
    <property type="term" value="F:ATP binding"/>
    <property type="evidence" value="ECO:0007669"/>
    <property type="project" value="UniProtKB-KW"/>
</dbReference>
<evidence type="ECO:0000256" key="1">
    <source>
        <dbReference type="ARBA" id="ARBA00022448"/>
    </source>
</evidence>
<sequence length="210" mass="23143">MLSLSNFRKHYGDHLALSIATLQFQSGAYWVKGENGAGKTTFFKSLAGLLPCQGTVQFDDGTSLHAHPVAYRRRVHYAEAEPLYPGFLTGKDLLRFVGKARQASEAQQQELVEAFAMGSYYETPCETYSSGMMKKLSLALAFLGSPSVILLDEPLITLDEQARSMLFARIRTAVEHQGVTFLISSHQLWEPALLPVRGVCQVANQTVVTA</sequence>